<dbReference type="InterPro" id="IPR027417">
    <property type="entry name" value="P-loop_NTPase"/>
</dbReference>
<dbReference type="PROSITE" id="PS51705">
    <property type="entry name" value="G_HFLX"/>
    <property type="match status" value="1"/>
</dbReference>
<dbReference type="InterPro" id="IPR030394">
    <property type="entry name" value="G_HFLX_dom"/>
</dbReference>
<dbReference type="Gene3D" id="3.40.50.11060">
    <property type="entry name" value="GTPase HflX, N-terminal domain"/>
    <property type="match status" value="1"/>
</dbReference>
<comment type="similarity">
    <text evidence="5">Belongs to the TRAFAC class OBG-HflX-like GTPase superfamily. HflX GTPase family.</text>
</comment>
<evidence type="ECO:0000313" key="8">
    <source>
        <dbReference type="Proteomes" id="UP001596495"/>
    </source>
</evidence>
<dbReference type="Gene3D" id="3.40.50.300">
    <property type="entry name" value="P-loop containing nucleotide triphosphate hydrolases"/>
    <property type="match status" value="1"/>
</dbReference>
<sequence>MTQSAPSKSATPSVILVGVDFGLPHFDSELEELGLLAQTAGYSVAGRVACKRRAPDPALFVGSGKADEIRMLAESTGATEVLFDQALSPAQQRNLERHLGLAVNDRTLLILEIFAQRARSHEGKLQVELARLQYLQTRLVRRWSHLERQSGGIGMRGGPGETQIELDRRMIGDAIKRTRDRLDKVKRQRATQRRQRERRDAFNISLVGYTNAGKSSLFNALVKARAYAADQLFATLDTTTRQLYLGEAGRSVSLSDTVGFIRDLPHGLVNAFAATLQEAADADLLLHVVDASNPGHPEQIASVQEVLREIGAGEIPQVLVFNKLDAVEPDRQPLVLSDCVELGGQQVPRIFLSARTGVGLDELRALLAERALASAQDKSPVSGGHQGDGEDGCP</sequence>
<gene>
    <name evidence="5 7" type="primary">hflX</name>
    <name evidence="7" type="ORF">ACFQNJ_08190</name>
</gene>
<dbReference type="RefSeq" id="WP_382255889.1">
    <property type="nucleotide sequence ID" value="NZ_JBHTBX010000004.1"/>
</dbReference>
<keyword evidence="4 5" id="KW-0342">GTP-binding</keyword>
<dbReference type="PANTHER" id="PTHR10229:SF0">
    <property type="entry name" value="GTP-BINDING PROTEIN 6-RELATED"/>
    <property type="match status" value="1"/>
</dbReference>
<dbReference type="SUPFAM" id="SSF52540">
    <property type="entry name" value="P-loop containing nucleoside triphosphate hydrolases"/>
    <property type="match status" value="1"/>
</dbReference>
<dbReference type="InterPro" id="IPR032305">
    <property type="entry name" value="GTP-bd_M"/>
</dbReference>
<keyword evidence="1" id="KW-0479">Metal-binding</keyword>
<dbReference type="CDD" id="cd01878">
    <property type="entry name" value="HflX"/>
    <property type="match status" value="1"/>
</dbReference>
<comment type="subcellular location">
    <subcellularLocation>
        <location evidence="5">Cytoplasm</location>
    </subcellularLocation>
    <text evidence="5">May associate with membranes.</text>
</comment>
<evidence type="ECO:0000256" key="4">
    <source>
        <dbReference type="ARBA" id="ARBA00023134"/>
    </source>
</evidence>
<keyword evidence="2 5" id="KW-0547">Nucleotide-binding</keyword>
<keyword evidence="8" id="KW-1185">Reference proteome</keyword>
<proteinExistence type="inferred from homology"/>
<dbReference type="HAMAP" id="MF_00900">
    <property type="entry name" value="GTPase_HflX"/>
    <property type="match status" value="1"/>
</dbReference>
<comment type="caution">
    <text evidence="7">The sequence shown here is derived from an EMBL/GenBank/DDBJ whole genome shotgun (WGS) entry which is preliminary data.</text>
</comment>
<evidence type="ECO:0000256" key="2">
    <source>
        <dbReference type="ARBA" id="ARBA00022741"/>
    </source>
</evidence>
<keyword evidence="5" id="KW-0963">Cytoplasm</keyword>
<evidence type="ECO:0000256" key="1">
    <source>
        <dbReference type="ARBA" id="ARBA00022723"/>
    </source>
</evidence>
<dbReference type="PANTHER" id="PTHR10229">
    <property type="entry name" value="GTP-BINDING PROTEIN HFLX"/>
    <property type="match status" value="1"/>
</dbReference>
<accession>A0ABW2R8T5</accession>
<feature type="domain" description="Hflx-type G" evidence="6">
    <location>
        <begin position="202"/>
        <end position="375"/>
    </location>
</feature>
<dbReference type="PRINTS" id="PR00326">
    <property type="entry name" value="GTP1OBG"/>
</dbReference>
<evidence type="ECO:0000259" key="6">
    <source>
        <dbReference type="PROSITE" id="PS51705"/>
    </source>
</evidence>
<comment type="subunit">
    <text evidence="5">Monomer. Associates with the 50S ribosomal subunit.</text>
</comment>
<dbReference type="Pfam" id="PF13167">
    <property type="entry name" value="GTP-bdg_N"/>
    <property type="match status" value="1"/>
</dbReference>
<organism evidence="7 8">
    <name type="scientific">Hydrogenophaga bisanensis</name>
    <dbReference type="NCBI Taxonomy" id="439611"/>
    <lineage>
        <taxon>Bacteria</taxon>
        <taxon>Pseudomonadati</taxon>
        <taxon>Pseudomonadota</taxon>
        <taxon>Betaproteobacteria</taxon>
        <taxon>Burkholderiales</taxon>
        <taxon>Comamonadaceae</taxon>
        <taxon>Hydrogenophaga</taxon>
    </lineage>
</organism>
<dbReference type="InterPro" id="IPR016496">
    <property type="entry name" value="GTPase_HflX"/>
</dbReference>
<dbReference type="EMBL" id="JBHTBX010000004">
    <property type="protein sequence ID" value="MFC7434488.1"/>
    <property type="molecule type" value="Genomic_DNA"/>
</dbReference>
<dbReference type="NCBIfam" id="TIGR03156">
    <property type="entry name" value="GTP_HflX"/>
    <property type="match status" value="1"/>
</dbReference>
<dbReference type="InterPro" id="IPR006073">
    <property type="entry name" value="GTP-bd"/>
</dbReference>
<name>A0ABW2R8T5_9BURK</name>
<dbReference type="Pfam" id="PF16360">
    <property type="entry name" value="GTP-bdg_M"/>
    <property type="match status" value="1"/>
</dbReference>
<dbReference type="PIRSF" id="PIRSF006809">
    <property type="entry name" value="GTP-binding_hflX_prd"/>
    <property type="match status" value="1"/>
</dbReference>
<dbReference type="InterPro" id="IPR042108">
    <property type="entry name" value="GTPase_HflX_N_sf"/>
</dbReference>
<dbReference type="InterPro" id="IPR025121">
    <property type="entry name" value="GTPase_HflX_N"/>
</dbReference>
<comment type="function">
    <text evidence="5">GTPase that associates with the 50S ribosomal subunit and may have a role during protein synthesis or ribosome biogenesis.</text>
</comment>
<protein>
    <recommendedName>
        <fullName evidence="5">GTPase HflX</fullName>
    </recommendedName>
    <alternativeName>
        <fullName evidence="5">GTP-binding protein HflX</fullName>
    </alternativeName>
</protein>
<evidence type="ECO:0000313" key="7">
    <source>
        <dbReference type="EMBL" id="MFC7434488.1"/>
    </source>
</evidence>
<dbReference type="Pfam" id="PF01926">
    <property type="entry name" value="MMR_HSR1"/>
    <property type="match status" value="1"/>
</dbReference>
<keyword evidence="3" id="KW-0460">Magnesium</keyword>
<dbReference type="Proteomes" id="UP001596495">
    <property type="component" value="Unassembled WGS sequence"/>
</dbReference>
<dbReference type="Gene3D" id="6.10.250.2860">
    <property type="match status" value="1"/>
</dbReference>
<evidence type="ECO:0000256" key="3">
    <source>
        <dbReference type="ARBA" id="ARBA00022842"/>
    </source>
</evidence>
<evidence type="ECO:0000256" key="5">
    <source>
        <dbReference type="HAMAP-Rule" id="MF_00900"/>
    </source>
</evidence>
<reference evidence="8" key="1">
    <citation type="journal article" date="2019" name="Int. J. Syst. Evol. Microbiol.">
        <title>The Global Catalogue of Microorganisms (GCM) 10K type strain sequencing project: providing services to taxonomists for standard genome sequencing and annotation.</title>
        <authorList>
            <consortium name="The Broad Institute Genomics Platform"/>
            <consortium name="The Broad Institute Genome Sequencing Center for Infectious Disease"/>
            <person name="Wu L."/>
            <person name="Ma J."/>
        </authorList>
    </citation>
    <scope>NUCLEOTIDE SEQUENCE [LARGE SCALE GENOMIC DNA]</scope>
    <source>
        <strain evidence="8">CCUG 54518</strain>
    </source>
</reference>